<sequence length="847" mass="94257">MSVLPENGHIDLGSIWYLKGAGSVQTAMAVVLAFHKLGKEVPQVLKNSLQRIKCKHIRLKDQKTELFFNMKRSAKNSIRNEEAPRHDRIVGLKQTAVKVLLELPDTARNCILQTVSFYGWESSLGAKLKNTKESVTLLFEMVHSQFSNTPATYRKRVTKLELEGKAEVTALACALVEELTGQVPNVQEPLEKKLLGFLLFLGRLRSGDLTLQMELSSACAARDESILEILNELTPGKVVADGKAEAALHKSAAELDSAGYQLLMEEIAYDERCLQVFQGKVSNFEIRVTQLKDSWRQKRFEHAMGATQKWLDSNVESFAWPSKFDSGSALTMMKRLEDALLFICNYAAPSLIKSDVTAGTFSMIGHMLGSQTFGANSCGLMLCPVFSYQKHKLFVEDWLWRDSSLCKLRRNVAEAKQLAGKHMIQVEDMSPTALPATTDNPIQGAHKYAQVGPDAAKKLLQSAVEGVAFGNQLALMLVDCTPLVGNFFEGFIDLANDLNVPLKYAPIFADDSAEEWFFSYFQQELVRRFQLNDFKIRNVDRLAEEPPPAHMESKPEPPLLKRCVWGKVNGEISTIEIPEAEVKKWWGKDEWRVFVQDFQDRHPTVKKLEKATPKSSGTTPSTTPVPRKRSLEVDYSQCVVVEDDAPGSATIKDVGILNARFPADKKSNDLPSLVVSDAGPYIKNSTGFTVTIANGSVLAGWGKGKFRERGQKPCDENELEFLCTSETMVHIDNKCLSLSDLLDSEKESAKVAYYKVSKDPDGKWNFKQDGSGEHSVIFTPQPEDDGDNKISQAQIAKVAPVKHWTSLVTTVGWHVKRTQKGISPIRPIVLVTTDVSLDNGKVLVLQS</sequence>
<dbReference type="EMBL" id="CAXAMM010021113">
    <property type="protein sequence ID" value="CAK9049342.1"/>
    <property type="molecule type" value="Genomic_DNA"/>
</dbReference>
<dbReference type="Proteomes" id="UP001642464">
    <property type="component" value="Unassembled WGS sequence"/>
</dbReference>
<evidence type="ECO:0000256" key="1">
    <source>
        <dbReference type="SAM" id="MobiDB-lite"/>
    </source>
</evidence>
<comment type="caution">
    <text evidence="3">The sequence shown here is derived from an EMBL/GenBank/DDBJ whole genome shotgun (WGS) entry which is preliminary data.</text>
</comment>
<proteinExistence type="predicted"/>
<feature type="compositionally biased region" description="Low complexity" evidence="1">
    <location>
        <begin position="613"/>
        <end position="624"/>
    </location>
</feature>
<reference evidence="3 4" key="1">
    <citation type="submission" date="2024-02" db="EMBL/GenBank/DDBJ databases">
        <authorList>
            <person name="Chen Y."/>
            <person name="Shah S."/>
            <person name="Dougan E. K."/>
            <person name="Thang M."/>
            <person name="Chan C."/>
        </authorList>
    </citation>
    <scope>NUCLEOTIDE SEQUENCE [LARGE SCALE GENOMIC DNA]</scope>
</reference>
<evidence type="ECO:0000313" key="2">
    <source>
        <dbReference type="EMBL" id="CAK9049342.1"/>
    </source>
</evidence>
<organism evidence="3 4">
    <name type="scientific">Durusdinium trenchii</name>
    <dbReference type="NCBI Taxonomy" id="1381693"/>
    <lineage>
        <taxon>Eukaryota</taxon>
        <taxon>Sar</taxon>
        <taxon>Alveolata</taxon>
        <taxon>Dinophyceae</taxon>
        <taxon>Suessiales</taxon>
        <taxon>Symbiodiniaceae</taxon>
        <taxon>Durusdinium</taxon>
    </lineage>
</organism>
<evidence type="ECO:0000313" key="4">
    <source>
        <dbReference type="Proteomes" id="UP001642464"/>
    </source>
</evidence>
<accession>A0ABP0MEL6</accession>
<protein>
    <submittedName>
        <fullName evidence="3">Uncharacterized protein</fullName>
    </submittedName>
</protein>
<evidence type="ECO:0000313" key="3">
    <source>
        <dbReference type="EMBL" id="CAK9049533.1"/>
    </source>
</evidence>
<feature type="region of interest" description="Disordered" evidence="1">
    <location>
        <begin position="606"/>
        <end position="627"/>
    </location>
</feature>
<name>A0ABP0MEL6_9DINO</name>
<gene>
    <name evidence="2" type="ORF">SCF082_LOCUS27353</name>
    <name evidence="3" type="ORF">SCF082_LOCUS27448</name>
</gene>
<dbReference type="EMBL" id="CAXAMM010021224">
    <property type="protein sequence ID" value="CAK9049533.1"/>
    <property type="molecule type" value="Genomic_DNA"/>
</dbReference>
<keyword evidence="4" id="KW-1185">Reference proteome</keyword>